<gene>
    <name evidence="2" type="ORF">RJ53_11215</name>
</gene>
<evidence type="ECO:0000313" key="3">
    <source>
        <dbReference type="Proteomes" id="UP000730161"/>
    </source>
</evidence>
<dbReference type="OrthoDB" id="116256at2157"/>
<feature type="non-terminal residue" evidence="2">
    <location>
        <position position="151"/>
    </location>
</feature>
<protein>
    <recommendedName>
        <fullName evidence="1">PEGA domain-containing protein</fullName>
    </recommendedName>
</protein>
<evidence type="ECO:0000259" key="1">
    <source>
        <dbReference type="Pfam" id="PF08308"/>
    </source>
</evidence>
<accession>A0A8J8B5M9</accession>
<feature type="non-terminal residue" evidence="2">
    <location>
        <position position="1"/>
    </location>
</feature>
<dbReference type="Proteomes" id="UP000730161">
    <property type="component" value="Unassembled WGS sequence"/>
</dbReference>
<dbReference type="EMBL" id="JWHL01000039">
    <property type="protein sequence ID" value="MBR1370016.1"/>
    <property type="molecule type" value="Genomic_DNA"/>
</dbReference>
<dbReference type="PANTHER" id="PTHR36194:SF1">
    <property type="entry name" value="S-LAYER-LIKE PROTEIN"/>
    <property type="match status" value="1"/>
</dbReference>
<feature type="domain" description="PEGA" evidence="1">
    <location>
        <begin position="1"/>
        <end position="45"/>
    </location>
</feature>
<dbReference type="AlphaFoldDB" id="A0A8J8B5M9"/>
<keyword evidence="3" id="KW-1185">Reference proteome</keyword>
<dbReference type="PANTHER" id="PTHR36194">
    <property type="entry name" value="S-LAYER-LIKE PROTEIN"/>
    <property type="match status" value="1"/>
</dbReference>
<sequence length="151" mass="16654">ADIYIDGTHMGRTPLTVSGITLGEHEIELRKSGYQTWVKEIDVTEAALRTTWSYNPTLIGVTYAGIRITSKPADADIYIDGIHMGRTPLTVSGITLGEHEIELRKSGYQTWVKEIDVTEAALRTTWSYNPTLIGVTYAGIRITSKPADADI</sequence>
<dbReference type="InterPro" id="IPR013229">
    <property type="entry name" value="PEGA"/>
</dbReference>
<evidence type="ECO:0000313" key="2">
    <source>
        <dbReference type="EMBL" id="MBR1370016.1"/>
    </source>
</evidence>
<dbReference type="Pfam" id="PF08308">
    <property type="entry name" value="PEGA"/>
    <property type="match status" value="2"/>
</dbReference>
<name>A0A8J8B5M9_9EURY</name>
<reference evidence="2" key="1">
    <citation type="submission" date="2014-12" db="EMBL/GenBank/DDBJ databases">
        <authorList>
            <person name="Huang H.-H."/>
            <person name="Chen S.-C."/>
            <person name="Lai M.-C."/>
        </authorList>
    </citation>
    <scope>NUCLEOTIDE SEQUENCE</scope>
    <source>
        <strain evidence="2">K1F9705b</strain>
    </source>
</reference>
<organism evidence="2 3">
    <name type="scientific">Methanocalculus chunghsingensis</name>
    <dbReference type="NCBI Taxonomy" id="156457"/>
    <lineage>
        <taxon>Archaea</taxon>
        <taxon>Methanobacteriati</taxon>
        <taxon>Methanobacteriota</taxon>
        <taxon>Stenosarchaea group</taxon>
        <taxon>Methanomicrobia</taxon>
        <taxon>Methanomicrobiales</taxon>
        <taxon>Methanocalculaceae</taxon>
        <taxon>Methanocalculus</taxon>
    </lineage>
</organism>
<proteinExistence type="predicted"/>
<comment type="caution">
    <text evidence="2">The sequence shown here is derived from an EMBL/GenBank/DDBJ whole genome shotgun (WGS) entry which is preliminary data.</text>
</comment>
<feature type="domain" description="PEGA" evidence="1">
    <location>
        <begin position="65"/>
        <end position="119"/>
    </location>
</feature>